<feature type="compositionally biased region" description="Low complexity" evidence="1">
    <location>
        <begin position="296"/>
        <end position="327"/>
    </location>
</feature>
<feature type="compositionally biased region" description="Pro residues" evidence="1">
    <location>
        <begin position="19"/>
        <end position="30"/>
    </location>
</feature>
<evidence type="ECO:0000313" key="2">
    <source>
        <dbReference type="EMBL" id="RKK25309.1"/>
    </source>
</evidence>
<feature type="compositionally biased region" description="Basic and acidic residues" evidence="1">
    <location>
        <begin position="137"/>
        <end position="164"/>
    </location>
</feature>
<gene>
    <name evidence="2" type="ORF">BFJ65_g3216</name>
</gene>
<feature type="region of interest" description="Disordered" evidence="1">
    <location>
        <begin position="1"/>
        <end position="164"/>
    </location>
</feature>
<accession>A0A3L6NZI5</accession>
<dbReference type="EMBL" id="MRCU01000002">
    <property type="protein sequence ID" value="RKK25309.1"/>
    <property type="molecule type" value="Genomic_DNA"/>
</dbReference>
<reference evidence="2" key="1">
    <citation type="journal article" date="2018" name="Sci. Rep.">
        <title>Characterisation of pathogen-specific regions and novel effector candidates in Fusarium oxysporum f. sp. cepae.</title>
        <authorList>
            <person name="Armitage A.D."/>
            <person name="Taylor A."/>
            <person name="Sobczyk M.K."/>
            <person name="Baxter L."/>
            <person name="Greenfield B.P."/>
            <person name="Bates H.J."/>
            <person name="Wilson F."/>
            <person name="Jackson A.C."/>
            <person name="Ott S."/>
            <person name="Harrison R.J."/>
            <person name="Clarkson J.P."/>
        </authorList>
    </citation>
    <scope>NUCLEOTIDE SEQUENCE [LARGE SCALE GENOMIC DNA]</scope>
    <source>
        <strain evidence="2">FoC_Fus2</strain>
    </source>
</reference>
<proteinExistence type="predicted"/>
<feature type="compositionally biased region" description="Basic and acidic residues" evidence="1">
    <location>
        <begin position="487"/>
        <end position="503"/>
    </location>
</feature>
<name>A0A3L6NZI5_FUSOX</name>
<feature type="region of interest" description="Disordered" evidence="1">
    <location>
        <begin position="229"/>
        <end position="509"/>
    </location>
</feature>
<dbReference type="Proteomes" id="UP000270866">
    <property type="component" value="Chromosome 4"/>
</dbReference>
<organism evidence="2">
    <name type="scientific">Fusarium oxysporum f. sp. cepae</name>
    <dbReference type="NCBI Taxonomy" id="396571"/>
    <lineage>
        <taxon>Eukaryota</taxon>
        <taxon>Fungi</taxon>
        <taxon>Dikarya</taxon>
        <taxon>Ascomycota</taxon>
        <taxon>Pezizomycotina</taxon>
        <taxon>Sordariomycetes</taxon>
        <taxon>Hypocreomycetidae</taxon>
        <taxon>Hypocreales</taxon>
        <taxon>Nectriaceae</taxon>
        <taxon>Fusarium</taxon>
        <taxon>Fusarium oxysporum species complex</taxon>
    </lineage>
</organism>
<feature type="compositionally biased region" description="Low complexity" evidence="1">
    <location>
        <begin position="382"/>
        <end position="392"/>
    </location>
</feature>
<dbReference type="AlphaFoldDB" id="A0A3L6NZI5"/>
<protein>
    <submittedName>
        <fullName evidence="2">Uncharacterized protein</fullName>
    </submittedName>
</protein>
<feature type="compositionally biased region" description="Basic and acidic residues" evidence="1">
    <location>
        <begin position="470"/>
        <end position="479"/>
    </location>
</feature>
<evidence type="ECO:0000256" key="1">
    <source>
        <dbReference type="SAM" id="MobiDB-lite"/>
    </source>
</evidence>
<comment type="caution">
    <text evidence="2">The sequence shown here is derived from an EMBL/GenBank/DDBJ whole genome shotgun (WGS) entry which is preliminary data.</text>
</comment>
<sequence length="509" mass="55532">MLTVKQPPTYGYKSVHDLPTPPSTSRPSPPLIYREPANNSLPVAYRGHSPPSQPMSAPHRGLPPPAAMTLPPQQPPAAGAPPSTHLPPHPPPPPPPPPQPSLGPPGHQQRDSWGQLPAPPQQWQGAEESMRHWLQARAEEDKRKQEEERTKQEEARTRQESLRLEQRKVEMDMLRTSLQAGIPPPMVPLVFAGMGGGGVAPQAALEWAQQFMPPGQAPPRAQIMPAQWPVSPEHQREPQTLSHTHAQHPGIPSASTPAAGYVYPPSPSRPRSQTVSGAIGRPMGISALPSLNTNVPQPAHAPPMHSHQHPHMQQAQQQQQEPQSSPSIYFHHWQPPTSQASGSSNRPGSPSGETPRKRKATGHHAPSPARSEQRYRSPPPLSQSGSSSAAFRGSRRGHSRQRSDMSPFRVIGPGRSRRESFGGPLRRMSPIRSSTSIPSQERPGSENKQSVSAILSEEPPPGTRYPGPRRPSEERENRYKQPSPGDSKPHRSIEETSKSRENSGEGQSA</sequence>
<feature type="compositionally biased region" description="Pro residues" evidence="1">
    <location>
        <begin position="61"/>
        <end position="103"/>
    </location>
</feature>
<feature type="compositionally biased region" description="Low complexity" evidence="1">
    <location>
        <begin position="341"/>
        <end position="352"/>
    </location>
</feature>